<accession>A0A1T4MSU1</accession>
<evidence type="ECO:0000313" key="1">
    <source>
        <dbReference type="EMBL" id="SJZ70170.1"/>
    </source>
</evidence>
<organism evidence="1 2">
    <name type="scientific">Fibrobacter intestinalis</name>
    <dbReference type="NCBI Taxonomy" id="28122"/>
    <lineage>
        <taxon>Bacteria</taxon>
        <taxon>Pseudomonadati</taxon>
        <taxon>Fibrobacterota</taxon>
        <taxon>Fibrobacteria</taxon>
        <taxon>Fibrobacterales</taxon>
        <taxon>Fibrobacteraceae</taxon>
        <taxon>Fibrobacter</taxon>
    </lineage>
</organism>
<dbReference type="PANTHER" id="PTHR35810:SF1">
    <property type="entry name" value="CYTOPLASMIC PROTEIN"/>
    <property type="match status" value="1"/>
</dbReference>
<gene>
    <name evidence="1" type="ORF">SAMN02745108_01369</name>
</gene>
<dbReference type="EMBL" id="FUWU01000020">
    <property type="protein sequence ID" value="SJZ70170.1"/>
    <property type="molecule type" value="Genomic_DNA"/>
</dbReference>
<protein>
    <recommendedName>
        <fullName evidence="3">Virulence protein RhuM family protein</fullName>
    </recommendedName>
</protein>
<proteinExistence type="predicted"/>
<sequence>MSKLQIRNSTVDFLVFTRDAKEEGIEVRVQEGDVWLTQKAIGELFEVDRSVVAKHLKNIFETGELQESATCANFAQVADDGKVTVEIAKAFAESEFEKYRVTQDRLYQSDFDKMMREICEKETHHGE</sequence>
<evidence type="ECO:0000313" key="2">
    <source>
        <dbReference type="Proteomes" id="UP000190449"/>
    </source>
</evidence>
<dbReference type="Proteomes" id="UP000190449">
    <property type="component" value="Unassembled WGS sequence"/>
</dbReference>
<name>A0A1T4MSU1_9BACT</name>
<dbReference type="STRING" id="28122.SAMN02745108_01369"/>
<dbReference type="PANTHER" id="PTHR35810">
    <property type="entry name" value="CYTOPLASMIC PROTEIN-RELATED"/>
    <property type="match status" value="1"/>
</dbReference>
<evidence type="ECO:0008006" key="3">
    <source>
        <dbReference type="Google" id="ProtNLM"/>
    </source>
</evidence>
<dbReference type="AlphaFoldDB" id="A0A1T4MSU1"/>
<reference evidence="1 2" key="1">
    <citation type="submission" date="2017-02" db="EMBL/GenBank/DDBJ databases">
        <authorList>
            <person name="Peterson S.W."/>
        </authorList>
    </citation>
    <scope>NUCLEOTIDE SEQUENCE [LARGE SCALE GENOMIC DNA]</scope>
    <source>
        <strain evidence="1 2">ATCC 43854</strain>
    </source>
</reference>
<dbReference type="RefSeq" id="WP_078776334.1">
    <property type="nucleotide sequence ID" value="NZ_FUWU01000020.1"/>
</dbReference>